<dbReference type="InterPro" id="IPR005835">
    <property type="entry name" value="NTP_transferase_dom"/>
</dbReference>
<evidence type="ECO:0000313" key="3">
    <source>
        <dbReference type="Proteomes" id="UP001197795"/>
    </source>
</evidence>
<dbReference type="AlphaFoldDB" id="A0AAE3D8S8"/>
<keyword evidence="2" id="KW-0548">Nucleotidyltransferase</keyword>
<protein>
    <submittedName>
        <fullName evidence="2">Glucose-1-phosphate cytidylyltransferase</fullName>
        <ecNumber evidence="2">2.7.7.33</ecNumber>
    </submittedName>
</protein>
<dbReference type="InterPro" id="IPR029044">
    <property type="entry name" value="Nucleotide-diphossugar_trans"/>
</dbReference>
<dbReference type="RefSeq" id="WP_227733385.1">
    <property type="nucleotide sequence ID" value="NZ_JAJEPV010000022.1"/>
</dbReference>
<sequence>MKVVILAGGFGTRISEESAFKPKPMIEIGGMPILWHIMKTYSYYGFNEFVICAGYKQHIIKEWFADYFLHTSDVTFDYTKGENEMIVHNKHAEPWKVTVVDTGLNTQTGGRIKRIKEYIGNEEFMLTYGDAVGDINIKKLLEFHRSHGKIGTMSMYNFGQNKGVVEVGRDGIIEAFREKSDTDGDLINIGFMVLKPEIFDYIDGDEIPFEKEPLSNLVRDHELVGYVHHGYWQCMDTLREKQQIEKLWNSNQAPWKLWED</sequence>
<dbReference type="GO" id="GO:0047343">
    <property type="term" value="F:glucose-1-phosphate cytidylyltransferase activity"/>
    <property type="evidence" value="ECO:0007669"/>
    <property type="project" value="UniProtKB-EC"/>
</dbReference>
<dbReference type="NCBIfam" id="TIGR02623">
    <property type="entry name" value="G1P_cyt_trans"/>
    <property type="match status" value="1"/>
</dbReference>
<dbReference type="EMBL" id="JAJEPV010000022">
    <property type="protein sequence ID" value="MCC2119941.1"/>
    <property type="molecule type" value="Genomic_DNA"/>
</dbReference>
<dbReference type="EC" id="2.7.7.33" evidence="2"/>
<evidence type="ECO:0000313" key="2">
    <source>
        <dbReference type="EMBL" id="MCC2119941.1"/>
    </source>
</evidence>
<keyword evidence="3" id="KW-1185">Reference proteome</keyword>
<accession>A0AAE3D8S8</accession>
<feature type="domain" description="Nucleotidyl transferase" evidence="1">
    <location>
        <begin position="2"/>
        <end position="232"/>
    </location>
</feature>
<dbReference type="PANTHER" id="PTHR47183">
    <property type="entry name" value="GLUCOSE-1-PHOSPHATE CYTIDYLYLTRANSFERASE-RELATED"/>
    <property type="match status" value="1"/>
</dbReference>
<evidence type="ECO:0000259" key="1">
    <source>
        <dbReference type="Pfam" id="PF00483"/>
    </source>
</evidence>
<dbReference type="InterPro" id="IPR046981">
    <property type="entry name" value="G1P_cyt_trans"/>
</dbReference>
<dbReference type="Proteomes" id="UP001197795">
    <property type="component" value="Unassembled WGS sequence"/>
</dbReference>
<proteinExistence type="predicted"/>
<reference evidence="2 3" key="1">
    <citation type="submission" date="2021-10" db="EMBL/GenBank/DDBJ databases">
        <title>Anaerobic single-cell dispensing facilitates the cultivation of human gut bacteria.</title>
        <authorList>
            <person name="Afrizal A."/>
        </authorList>
    </citation>
    <scope>NUCLEOTIDE SEQUENCE [LARGE SCALE GENOMIC DNA]</scope>
    <source>
        <strain evidence="2 3">CLA-AA-H273</strain>
    </source>
</reference>
<dbReference type="SUPFAM" id="SSF53448">
    <property type="entry name" value="Nucleotide-diphospho-sugar transferases"/>
    <property type="match status" value="1"/>
</dbReference>
<dbReference type="Pfam" id="PF00483">
    <property type="entry name" value="NTP_transferase"/>
    <property type="match status" value="1"/>
</dbReference>
<dbReference type="Gene3D" id="3.90.550.10">
    <property type="entry name" value="Spore Coat Polysaccharide Biosynthesis Protein SpsA, Chain A"/>
    <property type="match status" value="1"/>
</dbReference>
<dbReference type="PANTHER" id="PTHR47183:SF1">
    <property type="entry name" value="GLUCOSE-1-PHOSPHATE CYTIDYLYLTRANSFERASE"/>
    <property type="match status" value="1"/>
</dbReference>
<keyword evidence="2" id="KW-0808">Transferase</keyword>
<gene>
    <name evidence="2" type="primary">rfbF</name>
    <name evidence="2" type="ORF">LKD75_10130</name>
</gene>
<dbReference type="CDD" id="cd02524">
    <property type="entry name" value="G1P_cytidylyltransferase"/>
    <property type="match status" value="1"/>
</dbReference>
<comment type="caution">
    <text evidence="2">The sequence shown here is derived from an EMBL/GenBank/DDBJ whole genome shotgun (WGS) entry which is preliminary data.</text>
</comment>
<dbReference type="GO" id="GO:0009243">
    <property type="term" value="P:O antigen biosynthetic process"/>
    <property type="evidence" value="ECO:0007669"/>
    <property type="project" value="InterPro"/>
</dbReference>
<dbReference type="InterPro" id="IPR013446">
    <property type="entry name" value="G1P_cyt_trans-like"/>
</dbReference>
<name>A0AAE3D8S8_9FIRM</name>
<organism evidence="2 3">
    <name type="scientific">Waltera acetigignens</name>
    <dbReference type="NCBI Taxonomy" id="2981769"/>
    <lineage>
        <taxon>Bacteria</taxon>
        <taxon>Bacillati</taxon>
        <taxon>Bacillota</taxon>
        <taxon>Clostridia</taxon>
        <taxon>Lachnospirales</taxon>
        <taxon>Lachnospiraceae</taxon>
        <taxon>Waltera</taxon>
    </lineage>
</organism>